<feature type="domain" description="WxxW" evidence="6">
    <location>
        <begin position="116"/>
        <end position="200"/>
    </location>
</feature>
<dbReference type="PANTHER" id="PTHR15031:SF4">
    <property type="entry name" value="CARTILAGE INTERMEDIATE LAYER PROTEIN 1"/>
    <property type="match status" value="1"/>
</dbReference>
<evidence type="ECO:0000259" key="6">
    <source>
        <dbReference type="Pfam" id="PF13330"/>
    </source>
</evidence>
<dbReference type="PANTHER" id="PTHR15031">
    <property type="entry name" value="CARTILAGE INTERMEDIATE LAYER PROTEIN CLIP"/>
    <property type="match status" value="1"/>
</dbReference>
<evidence type="ECO:0000313" key="7">
    <source>
        <dbReference type="EMBL" id="CAB1424137.1"/>
    </source>
</evidence>
<protein>
    <recommendedName>
        <fullName evidence="6">WxxW domain-containing protein</fullName>
    </recommendedName>
</protein>
<comment type="subcellular location">
    <subcellularLocation>
        <location evidence="1">Secreted</location>
    </subcellularLocation>
</comment>
<keyword evidence="2" id="KW-0964">Secreted</keyword>
<evidence type="ECO:0000256" key="5">
    <source>
        <dbReference type="SAM" id="Phobius"/>
    </source>
</evidence>
<reference evidence="7" key="1">
    <citation type="submission" date="2020-03" db="EMBL/GenBank/DDBJ databases">
        <authorList>
            <person name="Weist P."/>
        </authorList>
    </citation>
    <scope>NUCLEOTIDE SEQUENCE</scope>
</reference>
<keyword evidence="5" id="KW-1133">Transmembrane helix</keyword>
<comment type="caution">
    <text evidence="7">The sequence shown here is derived from an EMBL/GenBank/DDBJ whole genome shotgun (WGS) entry which is preliminary data.</text>
</comment>
<keyword evidence="4" id="KW-0325">Glycoprotein</keyword>
<evidence type="ECO:0000256" key="1">
    <source>
        <dbReference type="ARBA" id="ARBA00004613"/>
    </source>
</evidence>
<dbReference type="GO" id="GO:0005576">
    <property type="term" value="C:extracellular region"/>
    <property type="evidence" value="ECO:0007669"/>
    <property type="project" value="UniProtKB-SubCell"/>
</dbReference>
<gene>
    <name evidence="7" type="ORF">PLEPLA_LOCUS12058</name>
</gene>
<dbReference type="InterPro" id="IPR039675">
    <property type="entry name" value="CILP1/CILP2"/>
</dbReference>
<dbReference type="Pfam" id="PF13330">
    <property type="entry name" value="Mucin2_WxxW"/>
    <property type="match status" value="2"/>
</dbReference>
<accession>A0A9N7U527</accession>
<keyword evidence="3" id="KW-0732">Signal</keyword>
<organism evidence="7 8">
    <name type="scientific">Pleuronectes platessa</name>
    <name type="common">European plaice</name>
    <dbReference type="NCBI Taxonomy" id="8262"/>
    <lineage>
        <taxon>Eukaryota</taxon>
        <taxon>Metazoa</taxon>
        <taxon>Chordata</taxon>
        <taxon>Craniata</taxon>
        <taxon>Vertebrata</taxon>
        <taxon>Euteleostomi</taxon>
        <taxon>Actinopterygii</taxon>
        <taxon>Neopterygii</taxon>
        <taxon>Teleostei</taxon>
        <taxon>Neoteleostei</taxon>
        <taxon>Acanthomorphata</taxon>
        <taxon>Carangaria</taxon>
        <taxon>Pleuronectiformes</taxon>
        <taxon>Pleuronectoidei</taxon>
        <taxon>Pleuronectidae</taxon>
        <taxon>Pleuronectes</taxon>
    </lineage>
</organism>
<dbReference type="Proteomes" id="UP001153269">
    <property type="component" value="Unassembled WGS sequence"/>
</dbReference>
<keyword evidence="5" id="KW-0472">Membrane</keyword>
<keyword evidence="5" id="KW-0812">Transmembrane</keyword>
<feature type="domain" description="WxxW" evidence="6">
    <location>
        <begin position="210"/>
        <end position="290"/>
    </location>
</feature>
<dbReference type="InterPro" id="IPR025155">
    <property type="entry name" value="WxxW_domain"/>
</dbReference>
<name>A0A9N7U527_PLEPL</name>
<dbReference type="EMBL" id="CADEAL010000708">
    <property type="protein sequence ID" value="CAB1424137.1"/>
    <property type="molecule type" value="Genomic_DNA"/>
</dbReference>
<sequence length="338" mass="37862">MNESFTSRPCLQISDSFFCQQSLQISDSFFCQQSLRIKQQKQLHSVRKRRSQAPISSAIMIKLLCVAIVAGLVFESNQRRLEPSRLDPIKPEPKRLERSLVKRDLPVVYPTHIRCWTGWFDRDDPTDTGDWENLNNLRNENPGKICPNPTDIEAKTLTGLSAAAAGDVIFESDKTTGFICKNEDQGPNKMCNDYRVRFSCHPPFCGGVCWTNWYDRDRPSGTGDWETLSDLKNENPGQICDSPMYIEAVTTDTMTPATSTGENFSHYNPTVGFVCQNKDQTDGECLNYKFHAAQLVCGALMGSQAYVELWFGVSSAAVVYVNRWHEAQTVGGAGSLGE</sequence>
<proteinExistence type="predicted"/>
<feature type="transmembrane region" description="Helical" evidence="5">
    <location>
        <begin position="55"/>
        <end position="74"/>
    </location>
</feature>
<keyword evidence="8" id="KW-1185">Reference proteome</keyword>
<evidence type="ECO:0000313" key="8">
    <source>
        <dbReference type="Proteomes" id="UP001153269"/>
    </source>
</evidence>
<evidence type="ECO:0000256" key="3">
    <source>
        <dbReference type="ARBA" id="ARBA00022729"/>
    </source>
</evidence>
<evidence type="ECO:0000256" key="4">
    <source>
        <dbReference type="ARBA" id="ARBA00023180"/>
    </source>
</evidence>
<evidence type="ECO:0000256" key="2">
    <source>
        <dbReference type="ARBA" id="ARBA00022525"/>
    </source>
</evidence>
<dbReference type="AlphaFoldDB" id="A0A9N7U527"/>